<sequence>MYAPTFDHHILRERIREINADTSSLDIFNINHESSYEKEIMVSNDTALIVRVCIRIQPVCKKSQSCEGINKATPVDKLQATPSGMPQAVPQATPQGMLGATPPATPGATPPAILFKISKISNFSNNLPQATPQASPQAIFKKIIALRPRPKAILKNYLPFGHAYGNFKKLFAFR</sequence>
<keyword evidence="2" id="KW-1185">Reference proteome</keyword>
<protein>
    <submittedName>
        <fullName evidence="1">Uncharacterized protein</fullName>
    </submittedName>
</protein>
<accession>A0A0V1C574</accession>
<dbReference type="Proteomes" id="UP000054653">
    <property type="component" value="Unassembled WGS sequence"/>
</dbReference>
<dbReference type="EMBL" id="JYDI01000619">
    <property type="protein sequence ID" value="KRY44352.1"/>
    <property type="molecule type" value="Genomic_DNA"/>
</dbReference>
<feature type="non-terminal residue" evidence="1">
    <location>
        <position position="174"/>
    </location>
</feature>
<evidence type="ECO:0000313" key="1">
    <source>
        <dbReference type="EMBL" id="KRY44352.1"/>
    </source>
</evidence>
<proteinExistence type="predicted"/>
<organism evidence="1 2">
    <name type="scientific">Trichinella britovi</name>
    <name type="common">Parasitic roundworm</name>
    <dbReference type="NCBI Taxonomy" id="45882"/>
    <lineage>
        <taxon>Eukaryota</taxon>
        <taxon>Metazoa</taxon>
        <taxon>Ecdysozoa</taxon>
        <taxon>Nematoda</taxon>
        <taxon>Enoplea</taxon>
        <taxon>Dorylaimia</taxon>
        <taxon>Trichinellida</taxon>
        <taxon>Trichinellidae</taxon>
        <taxon>Trichinella</taxon>
    </lineage>
</organism>
<evidence type="ECO:0000313" key="2">
    <source>
        <dbReference type="Proteomes" id="UP000054653"/>
    </source>
</evidence>
<gene>
    <name evidence="1" type="ORF">T03_16612</name>
</gene>
<reference evidence="1 2" key="1">
    <citation type="submission" date="2015-01" db="EMBL/GenBank/DDBJ databases">
        <title>Evolution of Trichinella species and genotypes.</title>
        <authorList>
            <person name="Korhonen P.K."/>
            <person name="Edoardo P."/>
            <person name="Giuseppe L.R."/>
            <person name="Gasser R.B."/>
        </authorList>
    </citation>
    <scope>NUCLEOTIDE SEQUENCE [LARGE SCALE GENOMIC DNA]</scope>
    <source>
        <strain evidence="1">ISS120</strain>
    </source>
</reference>
<dbReference type="OrthoDB" id="5933288at2759"/>
<dbReference type="AlphaFoldDB" id="A0A0V1C574"/>
<comment type="caution">
    <text evidence="1">The sequence shown here is derived from an EMBL/GenBank/DDBJ whole genome shotgun (WGS) entry which is preliminary data.</text>
</comment>
<name>A0A0V1C574_TRIBR</name>